<keyword evidence="3" id="KW-1185">Reference proteome</keyword>
<evidence type="ECO:0000313" key="3">
    <source>
        <dbReference type="Proteomes" id="UP000198337"/>
    </source>
</evidence>
<keyword evidence="1" id="KW-0812">Transmembrane</keyword>
<accession>A0ABY1SJ78</accession>
<name>A0ABY1SJ78_9FLAO</name>
<evidence type="ECO:0000313" key="2">
    <source>
        <dbReference type="EMBL" id="SNR62930.1"/>
    </source>
</evidence>
<dbReference type="InterPro" id="IPR045584">
    <property type="entry name" value="Pilin-like"/>
</dbReference>
<proteinExistence type="predicted"/>
<organism evidence="2 3">
    <name type="scientific">Maribacter sedimenticola</name>
    <dbReference type="NCBI Taxonomy" id="228956"/>
    <lineage>
        <taxon>Bacteria</taxon>
        <taxon>Pseudomonadati</taxon>
        <taxon>Bacteroidota</taxon>
        <taxon>Flavobacteriia</taxon>
        <taxon>Flavobacteriales</taxon>
        <taxon>Flavobacteriaceae</taxon>
        <taxon>Maribacter</taxon>
    </lineage>
</organism>
<dbReference type="RefSeq" id="WP_089261287.1">
    <property type="nucleotide sequence ID" value="NZ_FZNV01000004.1"/>
</dbReference>
<dbReference type="Proteomes" id="UP000198337">
    <property type="component" value="Unassembled WGS sequence"/>
</dbReference>
<sequence length="143" mass="16060">MKFKKYKISTLLKGKIPALNLQETLIVLAIIGILLLLALPNLMPLITKAKSIEAQTQLKAIYNTQTTHRYMYSKYSNDLNELDFVAPKTVKENGTANYTYEIISADNTSFKAKAVAITDFDGDGVFNVWEIDEQGNPKQVIKD</sequence>
<dbReference type="Gene3D" id="3.30.700.10">
    <property type="entry name" value="Glycoprotein, Type 4 Pilin"/>
    <property type="match status" value="1"/>
</dbReference>
<keyword evidence="1" id="KW-0472">Membrane</keyword>
<reference evidence="2 3" key="1">
    <citation type="submission" date="2017-06" db="EMBL/GenBank/DDBJ databases">
        <authorList>
            <person name="Varghese N."/>
            <person name="Submissions S."/>
        </authorList>
    </citation>
    <scope>NUCLEOTIDE SEQUENCE [LARGE SCALE GENOMIC DNA]</scope>
    <source>
        <strain evidence="2 3">DSM 19840</strain>
    </source>
</reference>
<dbReference type="SUPFAM" id="SSF54523">
    <property type="entry name" value="Pili subunits"/>
    <property type="match status" value="1"/>
</dbReference>
<protein>
    <submittedName>
        <fullName evidence="2">Type II secretion system protein G (GspG)</fullName>
    </submittedName>
</protein>
<gene>
    <name evidence="2" type="ORF">SAMN04488009_2836</name>
</gene>
<dbReference type="EMBL" id="FZNV01000004">
    <property type="protein sequence ID" value="SNR62930.1"/>
    <property type="molecule type" value="Genomic_DNA"/>
</dbReference>
<comment type="caution">
    <text evidence="2">The sequence shown here is derived from an EMBL/GenBank/DDBJ whole genome shotgun (WGS) entry which is preliminary data.</text>
</comment>
<evidence type="ECO:0000256" key="1">
    <source>
        <dbReference type="SAM" id="Phobius"/>
    </source>
</evidence>
<keyword evidence="1" id="KW-1133">Transmembrane helix</keyword>
<feature type="transmembrane region" description="Helical" evidence="1">
    <location>
        <begin position="21"/>
        <end position="43"/>
    </location>
</feature>